<dbReference type="SMART" id="SM00086">
    <property type="entry name" value="PAC"/>
    <property type="match status" value="1"/>
</dbReference>
<dbReference type="CDD" id="cd00082">
    <property type="entry name" value="HisKA"/>
    <property type="match status" value="1"/>
</dbReference>
<dbReference type="Pfam" id="PF00512">
    <property type="entry name" value="HisKA"/>
    <property type="match status" value="1"/>
</dbReference>
<dbReference type="SMART" id="SM00388">
    <property type="entry name" value="HisKA"/>
    <property type="match status" value="1"/>
</dbReference>
<gene>
    <name evidence="20" type="ORF">BJ122_10270</name>
</gene>
<dbReference type="OrthoDB" id="9796100at2"/>
<dbReference type="InterPro" id="IPR003660">
    <property type="entry name" value="HAMP_dom"/>
</dbReference>
<dbReference type="SMART" id="SM00387">
    <property type="entry name" value="HATPase_c"/>
    <property type="match status" value="1"/>
</dbReference>
<dbReference type="InterPro" id="IPR000014">
    <property type="entry name" value="PAS"/>
</dbReference>
<evidence type="ECO:0000313" key="20">
    <source>
        <dbReference type="EMBL" id="PYF04845.1"/>
    </source>
</evidence>
<dbReference type="PROSITE" id="PS50885">
    <property type="entry name" value="HAMP"/>
    <property type="match status" value="1"/>
</dbReference>
<dbReference type="GO" id="GO:0000155">
    <property type="term" value="F:phosphorelay sensor kinase activity"/>
    <property type="evidence" value="ECO:0007669"/>
    <property type="project" value="InterPro"/>
</dbReference>
<dbReference type="SUPFAM" id="SSF52172">
    <property type="entry name" value="CheY-like"/>
    <property type="match status" value="1"/>
</dbReference>
<evidence type="ECO:0000259" key="15">
    <source>
        <dbReference type="PROSITE" id="PS50109"/>
    </source>
</evidence>
<evidence type="ECO:0000313" key="21">
    <source>
        <dbReference type="Proteomes" id="UP000248148"/>
    </source>
</evidence>
<keyword evidence="5 13" id="KW-0597">Phosphoprotein</keyword>
<evidence type="ECO:0000259" key="17">
    <source>
        <dbReference type="PROSITE" id="PS50112"/>
    </source>
</evidence>
<evidence type="ECO:0000256" key="7">
    <source>
        <dbReference type="ARBA" id="ARBA00022692"/>
    </source>
</evidence>
<dbReference type="InterPro" id="IPR005467">
    <property type="entry name" value="His_kinase_dom"/>
</dbReference>
<dbReference type="PROSITE" id="PS50112">
    <property type="entry name" value="PAS"/>
    <property type="match status" value="1"/>
</dbReference>
<dbReference type="InterPro" id="IPR004358">
    <property type="entry name" value="Sig_transdc_His_kin-like_C"/>
</dbReference>
<dbReference type="RefSeq" id="WP_110779509.1">
    <property type="nucleotide sequence ID" value="NZ_QJTI01000002.1"/>
</dbReference>
<evidence type="ECO:0000256" key="2">
    <source>
        <dbReference type="ARBA" id="ARBA00004651"/>
    </source>
</evidence>
<evidence type="ECO:0000259" key="19">
    <source>
        <dbReference type="PROSITE" id="PS50885"/>
    </source>
</evidence>
<dbReference type="InterPro" id="IPR011006">
    <property type="entry name" value="CheY-like_superfamily"/>
</dbReference>
<dbReference type="Gene3D" id="1.10.287.130">
    <property type="match status" value="1"/>
</dbReference>
<dbReference type="EC" id="2.7.13.3" evidence="3"/>
<evidence type="ECO:0000256" key="11">
    <source>
        <dbReference type="ARBA" id="ARBA00022989"/>
    </source>
</evidence>
<keyword evidence="8" id="KW-0547">Nucleotide-binding</keyword>
<evidence type="ECO:0000259" key="18">
    <source>
        <dbReference type="PROSITE" id="PS50113"/>
    </source>
</evidence>
<protein>
    <recommendedName>
        <fullName evidence="3">histidine kinase</fullName>
        <ecNumber evidence="3">2.7.13.3</ecNumber>
    </recommendedName>
</protein>
<evidence type="ECO:0000256" key="6">
    <source>
        <dbReference type="ARBA" id="ARBA00022679"/>
    </source>
</evidence>
<evidence type="ECO:0000256" key="8">
    <source>
        <dbReference type="ARBA" id="ARBA00022741"/>
    </source>
</evidence>
<dbReference type="CDD" id="cd18161">
    <property type="entry name" value="REC_hyHK_blue-like"/>
    <property type="match status" value="1"/>
</dbReference>
<dbReference type="CDD" id="cd00130">
    <property type="entry name" value="PAS"/>
    <property type="match status" value="1"/>
</dbReference>
<dbReference type="SUPFAM" id="SSF103190">
    <property type="entry name" value="Sensory domain-like"/>
    <property type="match status" value="2"/>
</dbReference>
<dbReference type="GO" id="GO:0005886">
    <property type="term" value="C:plasma membrane"/>
    <property type="evidence" value="ECO:0007669"/>
    <property type="project" value="UniProtKB-SubCell"/>
</dbReference>
<proteinExistence type="predicted"/>
<dbReference type="InterPro" id="IPR048760">
    <property type="entry name" value="VP0354-like_sensor_dom"/>
</dbReference>
<dbReference type="PANTHER" id="PTHR43065:SF49">
    <property type="entry name" value="HISTIDINE KINASE"/>
    <property type="match status" value="1"/>
</dbReference>
<dbReference type="SUPFAM" id="SSF158472">
    <property type="entry name" value="HAMP domain-like"/>
    <property type="match status" value="1"/>
</dbReference>
<dbReference type="AlphaFoldDB" id="A0A318TSM7"/>
<keyword evidence="11" id="KW-0472">Membrane</keyword>
<keyword evidence="7" id="KW-0812">Transmembrane</keyword>
<evidence type="ECO:0000256" key="1">
    <source>
        <dbReference type="ARBA" id="ARBA00000085"/>
    </source>
</evidence>
<evidence type="ECO:0000256" key="3">
    <source>
        <dbReference type="ARBA" id="ARBA00012438"/>
    </source>
</evidence>
<keyword evidence="21" id="KW-1185">Reference proteome</keyword>
<dbReference type="Pfam" id="PF02518">
    <property type="entry name" value="HATPase_c"/>
    <property type="match status" value="1"/>
</dbReference>
<comment type="subcellular location">
    <subcellularLocation>
        <location evidence="2">Cell membrane</location>
        <topology evidence="2">Multi-pass membrane protein</topology>
    </subcellularLocation>
</comment>
<dbReference type="Pfam" id="PF00672">
    <property type="entry name" value="HAMP"/>
    <property type="match status" value="1"/>
</dbReference>
<dbReference type="GO" id="GO:0005524">
    <property type="term" value="F:ATP binding"/>
    <property type="evidence" value="ECO:0007669"/>
    <property type="project" value="UniProtKB-KW"/>
</dbReference>
<dbReference type="Gene3D" id="6.10.340.10">
    <property type="match status" value="1"/>
</dbReference>
<dbReference type="SUPFAM" id="SSF55785">
    <property type="entry name" value="PYP-like sensor domain (PAS domain)"/>
    <property type="match status" value="1"/>
</dbReference>
<dbReference type="SUPFAM" id="SSF55874">
    <property type="entry name" value="ATPase domain of HSP90 chaperone/DNA topoisomerase II/histidine kinase"/>
    <property type="match status" value="1"/>
</dbReference>
<dbReference type="Proteomes" id="UP000248148">
    <property type="component" value="Unassembled WGS sequence"/>
</dbReference>
<comment type="catalytic activity">
    <reaction evidence="1">
        <text>ATP + protein L-histidine = ADP + protein N-phospho-L-histidine.</text>
        <dbReference type="EC" id="2.7.13.3"/>
    </reaction>
</comment>
<feature type="domain" description="PAC" evidence="18">
    <location>
        <begin position="503"/>
        <end position="556"/>
    </location>
</feature>
<dbReference type="Pfam" id="PF21623">
    <property type="entry name" value="HK_sensor_dom_bact"/>
    <property type="match status" value="1"/>
</dbReference>
<evidence type="ECO:0000256" key="14">
    <source>
        <dbReference type="SAM" id="MobiDB-lite"/>
    </source>
</evidence>
<dbReference type="InterPro" id="IPR029151">
    <property type="entry name" value="Sensor-like_sf"/>
</dbReference>
<keyword evidence="11" id="KW-1133">Transmembrane helix</keyword>
<keyword evidence="10" id="KW-0067">ATP-binding</keyword>
<keyword evidence="4" id="KW-1003">Cell membrane</keyword>
<dbReference type="PANTHER" id="PTHR43065">
    <property type="entry name" value="SENSOR HISTIDINE KINASE"/>
    <property type="match status" value="1"/>
</dbReference>
<evidence type="ECO:0000256" key="4">
    <source>
        <dbReference type="ARBA" id="ARBA00022475"/>
    </source>
</evidence>
<dbReference type="InterPro" id="IPR000700">
    <property type="entry name" value="PAS-assoc_C"/>
</dbReference>
<accession>A0A318TSM7</accession>
<dbReference type="CDD" id="cd06225">
    <property type="entry name" value="HAMP"/>
    <property type="match status" value="1"/>
</dbReference>
<dbReference type="SUPFAM" id="SSF47384">
    <property type="entry name" value="Homodimeric domain of signal transducing histidine kinase"/>
    <property type="match status" value="1"/>
</dbReference>
<keyword evidence="6" id="KW-0808">Transferase</keyword>
<evidence type="ECO:0000259" key="16">
    <source>
        <dbReference type="PROSITE" id="PS50110"/>
    </source>
</evidence>
<dbReference type="Gene3D" id="3.30.565.10">
    <property type="entry name" value="Histidine kinase-like ATPase, C-terminal domain"/>
    <property type="match status" value="1"/>
</dbReference>
<comment type="caution">
    <text evidence="20">The sequence shown here is derived from an EMBL/GenBank/DDBJ whole genome shotgun (WGS) entry which is preliminary data.</text>
</comment>
<evidence type="ECO:0000256" key="12">
    <source>
        <dbReference type="ARBA" id="ARBA00023012"/>
    </source>
</evidence>
<dbReference type="PROSITE" id="PS50110">
    <property type="entry name" value="RESPONSE_REGULATORY"/>
    <property type="match status" value="1"/>
</dbReference>
<evidence type="ECO:0000256" key="10">
    <source>
        <dbReference type="ARBA" id="ARBA00022840"/>
    </source>
</evidence>
<sequence>MKGLRLSTRLTIAIVALVVATAGTVGYLSYRAIEAIAIPRALMRLDAQVDTLAHGLGNMIAAARADLKSFRDAVGIEEVITLSRAPPGDSIGGMTLPQWRARLARWFAAKLEAQPDYAQIMLIGLGDIGLGDIGLGDIGLGDIGLGDDGRKLIRVQRSSNGTTEIAPDMMRLPPDQRDAFRSAVKASPGAILVAPIELQLQDQSAPAPQAVPAIQLTAPILTADGQLLGLVVFHVDLRTTFRRVDDTSRSESTIYVVNDKGDYLIHPNPDREFGFARGTPFRIQQDFPALADAISTGRFEPEIINNHTGEPFGVALSAVQLGGGRQLAVIAAIPEHTIVAVALTALRNSSLAGGSIAVLCAMLIAFVLARTLTRPVTQMTAAVTSFAGGSALEVPENAGGEIGVLARAFNRMVREVREKNAAIEHDKEIFEGIMGVMSEAVLLIDADGGVAFANQANQRLLGPIDMTDPYWRAPYDILEIDGITPVPRDRWPSSRSLRGEEVDDYELIYRRRDTGKSIHAMGSAHPIRNAEGKVTGAVVVYRDITAAKETERLLLQSQRLDAVGQLTGGVAHDFNNTLTVITGTAEILIDNLADRPELQRIAKLIDEAASRGAELTKHLLAFARRQPLNPRNIDVNSLVLDTARLLRSTLGEHIEIEAMLGNDTEPAHIDLSQLSSALLNLAVNARDAMPDGGKLTFETGNVVLDEVYAQNNPGVLPGAYVMIAVSDTGNGIPAAVQDKVFEPFFTTKEVGRGTGLGLSMVYGFIKQSNGHIKVYSEEGHGTSIKLYLPRASAKAEELSAAEPVEGGTETILVVEDDAMVRRFVVAQLTALGYRALTANNGAAALAIVDGGAEFDLLFTDVIMPGGINGRQLAEAVRERRPDLKVLFTSGYSENAIIHHGRLDSGVLLLQKPYRKSELAHMVRAALERTSSSAAAPPPIAKCDEFTLPSRDKPRTRPRPTLIINRSD</sequence>
<dbReference type="InterPro" id="IPR035965">
    <property type="entry name" value="PAS-like_dom_sf"/>
</dbReference>
<dbReference type="SMART" id="SM00304">
    <property type="entry name" value="HAMP"/>
    <property type="match status" value="1"/>
</dbReference>
<dbReference type="Gene3D" id="3.30.450.20">
    <property type="entry name" value="PAS domain"/>
    <property type="match status" value="2"/>
</dbReference>
<organism evidence="20 21">
    <name type="scientific">Rhodopseudomonas faecalis</name>
    <dbReference type="NCBI Taxonomy" id="99655"/>
    <lineage>
        <taxon>Bacteria</taxon>
        <taxon>Pseudomonadati</taxon>
        <taxon>Pseudomonadota</taxon>
        <taxon>Alphaproteobacteria</taxon>
        <taxon>Hyphomicrobiales</taxon>
        <taxon>Nitrobacteraceae</taxon>
        <taxon>Rhodopseudomonas</taxon>
    </lineage>
</organism>
<dbReference type="InterPro" id="IPR001610">
    <property type="entry name" value="PAC"/>
</dbReference>
<dbReference type="InterPro" id="IPR036097">
    <property type="entry name" value="HisK_dim/P_sf"/>
</dbReference>
<feature type="modified residue" description="4-aspartylphosphate" evidence="13">
    <location>
        <position position="860"/>
    </location>
</feature>
<evidence type="ECO:0000256" key="9">
    <source>
        <dbReference type="ARBA" id="ARBA00022777"/>
    </source>
</evidence>
<dbReference type="InterPro" id="IPR036890">
    <property type="entry name" value="HATPase_C_sf"/>
</dbReference>
<dbReference type="InterPro" id="IPR003594">
    <property type="entry name" value="HATPase_dom"/>
</dbReference>
<keyword evidence="12" id="KW-0902">Two-component regulatory system</keyword>
<reference evidence="20 21" key="1">
    <citation type="submission" date="2018-06" db="EMBL/GenBank/DDBJ databases">
        <title>Genomic Encyclopedia of Archaeal and Bacterial Type Strains, Phase II (KMG-II): from individual species to whole genera.</title>
        <authorList>
            <person name="Goeker M."/>
        </authorList>
    </citation>
    <scope>NUCLEOTIDE SEQUENCE [LARGE SCALE GENOMIC DNA]</scope>
    <source>
        <strain evidence="20 21">JCM 11668</strain>
    </source>
</reference>
<evidence type="ECO:0000256" key="13">
    <source>
        <dbReference type="PROSITE-ProRule" id="PRU00169"/>
    </source>
</evidence>
<feature type="domain" description="Response regulatory" evidence="16">
    <location>
        <begin position="810"/>
        <end position="926"/>
    </location>
</feature>
<feature type="domain" description="PAS" evidence="17">
    <location>
        <begin position="426"/>
        <end position="462"/>
    </location>
</feature>
<dbReference type="NCBIfam" id="TIGR00229">
    <property type="entry name" value="sensory_box"/>
    <property type="match status" value="1"/>
</dbReference>
<dbReference type="InterPro" id="IPR003661">
    <property type="entry name" value="HisK_dim/P_dom"/>
</dbReference>
<dbReference type="PROSITE" id="PS50113">
    <property type="entry name" value="PAC"/>
    <property type="match status" value="1"/>
</dbReference>
<feature type="domain" description="HAMP" evidence="19">
    <location>
        <begin position="370"/>
        <end position="421"/>
    </location>
</feature>
<feature type="region of interest" description="Disordered" evidence="14">
    <location>
        <begin position="929"/>
        <end position="967"/>
    </location>
</feature>
<dbReference type="Gene3D" id="3.40.50.2300">
    <property type="match status" value="1"/>
</dbReference>
<evidence type="ECO:0000256" key="5">
    <source>
        <dbReference type="ARBA" id="ARBA00022553"/>
    </source>
</evidence>
<keyword evidence="9" id="KW-0418">Kinase</keyword>
<dbReference type="Pfam" id="PF00072">
    <property type="entry name" value="Response_reg"/>
    <property type="match status" value="1"/>
</dbReference>
<feature type="domain" description="Histidine kinase" evidence="15">
    <location>
        <begin position="569"/>
        <end position="792"/>
    </location>
</feature>
<feature type="compositionally biased region" description="Basic and acidic residues" evidence="14">
    <location>
        <begin position="941"/>
        <end position="954"/>
    </location>
</feature>
<dbReference type="PROSITE" id="PS50109">
    <property type="entry name" value="HIS_KIN"/>
    <property type="match status" value="1"/>
</dbReference>
<dbReference type="InterPro" id="IPR001789">
    <property type="entry name" value="Sig_transdc_resp-reg_receiver"/>
</dbReference>
<dbReference type="EMBL" id="QJTI01000002">
    <property type="protein sequence ID" value="PYF04845.1"/>
    <property type="molecule type" value="Genomic_DNA"/>
</dbReference>
<dbReference type="Pfam" id="PF13426">
    <property type="entry name" value="PAS_9"/>
    <property type="match status" value="1"/>
</dbReference>
<dbReference type="SMART" id="SM00448">
    <property type="entry name" value="REC"/>
    <property type="match status" value="1"/>
</dbReference>
<name>A0A318TSM7_9BRAD</name>
<dbReference type="PRINTS" id="PR00344">
    <property type="entry name" value="BCTRLSENSOR"/>
</dbReference>